<sequence length="502" mass="52934">MPRTRPSRPFGRTLVVGLLALAVALVPGLAGATPTAGNRTGQDAGASRPATYAADAASRRAAAGRLAAARSALAGDGRDATEALRQLRMARSSLDRADRRAADRLLARPASRKRSCTVVCVHWSTSGRHRATTAWAKRVLAITGSVHRTLTTAGYRSPKADGTVGGNAKTDVYVQDLDDGLYGYCTSDQKTKAFDVWAYCVVDNDYRGFPTGTPLQNLQVTVAHEYFHAVQFAYDSYEDTWLLEGSAAWVEEALFDAVDDNRQYLSSSPLSHPGRPMDRSGGTFHYGTWLFFEHLAGVLPEREGGLPVVVRDIWRAADARKGAPDLHSTDAVSAVLEAAGTDLPSTFAGFATANRRPAEWYAEGSATEYDPAPAAETATLALGAPTTWSPRVDHLTSATLAAKPPASATSAAIVVDLPASGAVRAVATVVLTDGTSSSYLIPLDGAGHGTATAPFAAGSVIAVEVTVANADVRYECWQRTDFACGGRPLGDGQGARVQVTAR</sequence>
<feature type="chain" id="PRO_5045570693" description="Neutral metalloprotease" evidence="1">
    <location>
        <begin position="33"/>
        <end position="502"/>
    </location>
</feature>
<evidence type="ECO:0000313" key="2">
    <source>
        <dbReference type="EMBL" id="MDN4171544.1"/>
    </source>
</evidence>
<dbReference type="NCBIfam" id="NF045524">
    <property type="entry name" value="MXAN_6640_HExxH"/>
    <property type="match status" value="1"/>
</dbReference>
<organism evidence="2 3">
    <name type="scientific">Nocardioides oceani</name>
    <dbReference type="NCBI Taxonomy" id="3058369"/>
    <lineage>
        <taxon>Bacteria</taxon>
        <taxon>Bacillati</taxon>
        <taxon>Actinomycetota</taxon>
        <taxon>Actinomycetes</taxon>
        <taxon>Propionibacteriales</taxon>
        <taxon>Nocardioidaceae</taxon>
        <taxon>Nocardioides</taxon>
    </lineage>
</organism>
<protein>
    <recommendedName>
        <fullName evidence="4">Neutral metalloprotease</fullName>
    </recommendedName>
</protein>
<evidence type="ECO:0008006" key="4">
    <source>
        <dbReference type="Google" id="ProtNLM"/>
    </source>
</evidence>
<gene>
    <name evidence="2" type="ORF">QWY28_01165</name>
</gene>
<feature type="signal peptide" evidence="1">
    <location>
        <begin position="1"/>
        <end position="32"/>
    </location>
</feature>
<dbReference type="EMBL" id="JAUHJQ010000001">
    <property type="protein sequence ID" value="MDN4171544.1"/>
    <property type="molecule type" value="Genomic_DNA"/>
</dbReference>
<reference evidence="2" key="1">
    <citation type="submission" date="2023-06" db="EMBL/GenBank/DDBJ databases">
        <title>Draft genome sequence of Nocardioides sp. SOB77.</title>
        <authorList>
            <person name="Zhang G."/>
        </authorList>
    </citation>
    <scope>NUCLEOTIDE SEQUENCE</scope>
    <source>
        <strain evidence="2">SOB77</strain>
    </source>
</reference>
<comment type="caution">
    <text evidence="2">The sequence shown here is derived from an EMBL/GenBank/DDBJ whole genome shotgun (WGS) entry which is preliminary data.</text>
</comment>
<proteinExistence type="predicted"/>
<accession>A0ABT8FA24</accession>
<name>A0ABT8FA24_9ACTN</name>
<keyword evidence="1" id="KW-0732">Signal</keyword>
<evidence type="ECO:0000256" key="1">
    <source>
        <dbReference type="SAM" id="SignalP"/>
    </source>
</evidence>
<dbReference type="Proteomes" id="UP001168620">
    <property type="component" value="Unassembled WGS sequence"/>
</dbReference>
<evidence type="ECO:0000313" key="3">
    <source>
        <dbReference type="Proteomes" id="UP001168620"/>
    </source>
</evidence>
<keyword evidence="3" id="KW-1185">Reference proteome</keyword>
<dbReference type="RefSeq" id="WP_300950470.1">
    <property type="nucleotide sequence ID" value="NZ_JAUHJQ010000001.1"/>
</dbReference>